<feature type="transmembrane region" description="Helical" evidence="1">
    <location>
        <begin position="38"/>
        <end position="57"/>
    </location>
</feature>
<proteinExistence type="predicted"/>
<keyword evidence="1" id="KW-0812">Transmembrane</keyword>
<evidence type="ECO:0000256" key="1">
    <source>
        <dbReference type="SAM" id="Phobius"/>
    </source>
</evidence>
<accession>A0AAE8XBU5</accession>
<sequence>MSFVLVLILTAINWALKLLMAWIAFHFTHWIFTDPAEWVVIAIVAVAACGTSINYSWTDVYGRKWSIQ</sequence>
<organism evidence="2 3">
    <name type="scientific">Dinoroseobacter phage vB_DshP-R7L</name>
    <dbReference type="NCBI Taxonomy" id="2873349"/>
    <lineage>
        <taxon>Viruses</taxon>
        <taxon>Duplodnaviria</taxon>
        <taxon>Heunggongvirae</taxon>
        <taxon>Uroviricota</taxon>
        <taxon>Caudoviricetes</taxon>
        <taxon>Schitoviridae</taxon>
        <taxon>Rhodovirinae</taxon>
        <taxon>Gonggongvirus</taxon>
        <taxon>Gonggongvirus R7l</taxon>
    </lineage>
</organism>
<dbReference type="Proteomes" id="UP000828212">
    <property type="component" value="Segment"/>
</dbReference>
<name>A0AAE8XBU5_9CAUD</name>
<evidence type="ECO:0000313" key="2">
    <source>
        <dbReference type="EMBL" id="UAT28855.1"/>
    </source>
</evidence>
<feature type="transmembrane region" description="Helical" evidence="1">
    <location>
        <begin position="7"/>
        <end position="32"/>
    </location>
</feature>
<gene>
    <name evidence="2" type="ORF">R7L_gp16</name>
</gene>
<keyword evidence="1" id="KW-1133">Transmembrane helix</keyword>
<keyword evidence="3" id="KW-1185">Reference proteome</keyword>
<evidence type="ECO:0000313" key="3">
    <source>
        <dbReference type="Proteomes" id="UP000828212"/>
    </source>
</evidence>
<keyword evidence="1" id="KW-0472">Membrane</keyword>
<reference evidence="2" key="1">
    <citation type="submission" date="2021-08" db="EMBL/GenBank/DDBJ databases">
        <authorList>
            <person name="Lu L."/>
            <person name="Huang X."/>
            <person name="Zhang R."/>
            <person name="Jiao N."/>
        </authorList>
    </citation>
    <scope>NUCLEOTIDE SEQUENCE</scope>
</reference>
<protein>
    <submittedName>
        <fullName evidence="2">Uncharacterized protein</fullName>
    </submittedName>
</protein>
<dbReference type="EMBL" id="MZ773648">
    <property type="protein sequence ID" value="UAT28855.1"/>
    <property type="molecule type" value="Genomic_DNA"/>
</dbReference>